<gene>
    <name evidence="3" type="ORF">PAC_02095</name>
</gene>
<reference evidence="3 4" key="1">
    <citation type="submission" date="2016-03" db="EMBL/GenBank/DDBJ databases">
        <authorList>
            <person name="Ploux O."/>
        </authorList>
    </citation>
    <scope>NUCLEOTIDE SEQUENCE [LARGE SCALE GENOMIC DNA]</scope>
    <source>
        <strain evidence="3 4">UAMH 11012</strain>
    </source>
</reference>
<proteinExistence type="predicted"/>
<feature type="transmembrane region" description="Helical" evidence="1">
    <location>
        <begin position="339"/>
        <end position="367"/>
    </location>
</feature>
<feature type="signal peptide" evidence="2">
    <location>
        <begin position="1"/>
        <end position="21"/>
    </location>
</feature>
<feature type="transmembrane region" description="Helical" evidence="1">
    <location>
        <begin position="182"/>
        <end position="201"/>
    </location>
</feature>
<accession>A0A1L7WHG5</accession>
<dbReference type="EMBL" id="FJOG01000002">
    <property type="protein sequence ID" value="CZR52218.1"/>
    <property type="molecule type" value="Genomic_DNA"/>
</dbReference>
<keyword evidence="2" id="KW-0732">Signal</keyword>
<dbReference type="Proteomes" id="UP000184330">
    <property type="component" value="Unassembled WGS sequence"/>
</dbReference>
<evidence type="ECO:0008006" key="5">
    <source>
        <dbReference type="Google" id="ProtNLM"/>
    </source>
</evidence>
<evidence type="ECO:0000313" key="3">
    <source>
        <dbReference type="EMBL" id="CZR52218.1"/>
    </source>
</evidence>
<feature type="chain" id="PRO_5012205508" description="Integral membrane protein" evidence="2">
    <location>
        <begin position="22"/>
        <end position="482"/>
    </location>
</feature>
<feature type="transmembrane region" description="Helical" evidence="1">
    <location>
        <begin position="306"/>
        <end position="327"/>
    </location>
</feature>
<sequence>MLLNDRFSLLLLLSLVSPSTSVTLDTLGILPITYQSKGISFSEWVSLLTLCVTPLLAHIIAGIPDIVCLSVPRKHLSWHQRLCQYNPTTIIWRYFAITDRRIRAKNWDANTLAASNALFWTRRGWDGSEAMIQSSRKYCIKPPDSTRIGILSKSFFKTIIVTIQGVQAAILLVGGFTSRNPFTTSLSISSIFFPLAVLGLLRLCAAPWLTDDFIYVENEQHEAVSTPVTTSFAEPENEQGVYGISPAPRVADTEYSKGWAEVSQNTTSIPMTPFRTRTTSYEGLANITDSNIQSSFRPTNSWCGRLFRVFFLIPTLLLWVVCVMYMVPWSTYGPKQKQYLTATLFILNITYLVFLSATLFTYTYYFIRGRSATTVIPCIFSLWYFIYTVVLLAMMLLLVIVAAIETRKTPCGIYTSWPGDVCDGIYLNSTATDEPFGIALRYVAPMNVTQLPEGEFRIVEWDGWCTGREGKSQLVKAVNGSQ</sequence>
<keyword evidence="1" id="KW-0472">Membrane</keyword>
<dbReference type="AlphaFoldDB" id="A0A1L7WHG5"/>
<evidence type="ECO:0000256" key="1">
    <source>
        <dbReference type="SAM" id="Phobius"/>
    </source>
</evidence>
<protein>
    <recommendedName>
        <fullName evidence="5">Integral membrane protein</fullName>
    </recommendedName>
</protein>
<feature type="transmembrane region" description="Helical" evidence="1">
    <location>
        <begin position="379"/>
        <end position="404"/>
    </location>
</feature>
<evidence type="ECO:0000313" key="4">
    <source>
        <dbReference type="Proteomes" id="UP000184330"/>
    </source>
</evidence>
<evidence type="ECO:0000256" key="2">
    <source>
        <dbReference type="SAM" id="SignalP"/>
    </source>
</evidence>
<keyword evidence="4" id="KW-1185">Reference proteome</keyword>
<name>A0A1L7WHG5_9HELO</name>
<keyword evidence="1" id="KW-0812">Transmembrane</keyword>
<dbReference type="OrthoDB" id="4586224at2759"/>
<organism evidence="3 4">
    <name type="scientific">Phialocephala subalpina</name>
    <dbReference type="NCBI Taxonomy" id="576137"/>
    <lineage>
        <taxon>Eukaryota</taxon>
        <taxon>Fungi</taxon>
        <taxon>Dikarya</taxon>
        <taxon>Ascomycota</taxon>
        <taxon>Pezizomycotina</taxon>
        <taxon>Leotiomycetes</taxon>
        <taxon>Helotiales</taxon>
        <taxon>Mollisiaceae</taxon>
        <taxon>Phialocephala</taxon>
        <taxon>Phialocephala fortinii species complex</taxon>
    </lineage>
</organism>
<feature type="transmembrane region" description="Helical" evidence="1">
    <location>
        <begin position="45"/>
        <end position="71"/>
    </location>
</feature>
<keyword evidence="1" id="KW-1133">Transmembrane helix</keyword>
<feature type="transmembrane region" description="Helical" evidence="1">
    <location>
        <begin position="155"/>
        <end position="176"/>
    </location>
</feature>